<name>A0A5C6UGI5_9SPHN</name>
<accession>A0A5C6UGI5</accession>
<keyword evidence="2" id="KW-1185">Reference proteome</keyword>
<dbReference type="PROSITE" id="PS51257">
    <property type="entry name" value="PROKAR_LIPOPROTEIN"/>
    <property type="match status" value="1"/>
</dbReference>
<sequence length="128" mass="13964">MNSGSKDYYMRPWFLLTACLLVSGCSLGRDEPTVIDGTSAEAFDRTLSAAKADLGPRDRLKFEAALSEFKARTFAKADSRQEYNGLLRKGLDGLTAPRVVAQFNKDVDRVGGKAADAVFEAKRVLNGK</sequence>
<protein>
    <submittedName>
        <fullName evidence="1">Uncharacterized protein</fullName>
    </submittedName>
</protein>
<gene>
    <name evidence="1" type="ORF">FSB78_10600</name>
</gene>
<reference evidence="1 2" key="1">
    <citation type="journal article" date="2013" name="Antonie Van Leeuwenhoek">
        <title>Sphingomonas ginsenosidivorax sp. nov., with the ability to transform ginsenosides.</title>
        <authorList>
            <person name="Jin X.F."/>
            <person name="Kim J.K."/>
            <person name="Liu Q.M."/>
            <person name="Kang M.S."/>
            <person name="He D."/>
            <person name="Jin F.X."/>
            <person name="Kim S.C."/>
            <person name="Im W.T."/>
        </authorList>
    </citation>
    <scope>NUCLEOTIDE SEQUENCE [LARGE SCALE GENOMIC DNA]</scope>
    <source>
        <strain evidence="1 2">KHI67</strain>
    </source>
</reference>
<dbReference type="RefSeq" id="WP_147082532.1">
    <property type="nucleotide sequence ID" value="NZ_VOQR01000001.1"/>
</dbReference>
<dbReference type="AlphaFoldDB" id="A0A5C6UGI5"/>
<evidence type="ECO:0000313" key="1">
    <source>
        <dbReference type="EMBL" id="TXC71341.1"/>
    </source>
</evidence>
<dbReference type="EMBL" id="VOQR01000001">
    <property type="protein sequence ID" value="TXC71341.1"/>
    <property type="molecule type" value="Genomic_DNA"/>
</dbReference>
<comment type="caution">
    <text evidence="1">The sequence shown here is derived from an EMBL/GenBank/DDBJ whole genome shotgun (WGS) entry which is preliminary data.</text>
</comment>
<dbReference type="Proteomes" id="UP000321250">
    <property type="component" value="Unassembled WGS sequence"/>
</dbReference>
<proteinExistence type="predicted"/>
<dbReference type="OrthoDB" id="7564929at2"/>
<organism evidence="1 2">
    <name type="scientific">Sphingomonas ginsenosidivorax</name>
    <dbReference type="NCBI Taxonomy" id="862135"/>
    <lineage>
        <taxon>Bacteria</taxon>
        <taxon>Pseudomonadati</taxon>
        <taxon>Pseudomonadota</taxon>
        <taxon>Alphaproteobacteria</taxon>
        <taxon>Sphingomonadales</taxon>
        <taxon>Sphingomonadaceae</taxon>
        <taxon>Sphingomonas</taxon>
    </lineage>
</organism>
<evidence type="ECO:0000313" key="2">
    <source>
        <dbReference type="Proteomes" id="UP000321250"/>
    </source>
</evidence>